<dbReference type="PRINTS" id="PR00206">
    <property type="entry name" value="CONNEXIN"/>
</dbReference>
<dbReference type="AlphaFoldDB" id="E4Z602"/>
<dbReference type="InterPro" id="IPR038359">
    <property type="entry name" value="Connexin_N_sf"/>
</dbReference>
<evidence type="ECO:0000259" key="7">
    <source>
        <dbReference type="SMART" id="SM01089"/>
    </source>
</evidence>
<name>E4Z602_OIKDI</name>
<dbReference type="Pfam" id="PF00029">
    <property type="entry name" value="Connexin"/>
    <property type="match status" value="1"/>
</dbReference>
<feature type="transmembrane region" description="Helical" evidence="6">
    <location>
        <begin position="170"/>
        <end position="188"/>
    </location>
</feature>
<feature type="transmembrane region" description="Helical" evidence="6">
    <location>
        <begin position="20"/>
        <end position="41"/>
    </location>
</feature>
<dbReference type="GO" id="GO:0005243">
    <property type="term" value="F:gap junction channel activity"/>
    <property type="evidence" value="ECO:0007669"/>
    <property type="project" value="TreeGrafter"/>
</dbReference>
<reference evidence="8" key="1">
    <citation type="journal article" date="2010" name="Science">
        <title>Plasticity of animal genome architecture unmasked by rapid evolution of a pelagic tunicate.</title>
        <authorList>
            <person name="Denoeud F."/>
            <person name="Henriet S."/>
            <person name="Mungpakdee S."/>
            <person name="Aury J.M."/>
            <person name="Da Silva C."/>
            <person name="Brinkmann H."/>
            <person name="Mikhaleva J."/>
            <person name="Olsen L.C."/>
            <person name="Jubin C."/>
            <person name="Canestro C."/>
            <person name="Bouquet J.M."/>
            <person name="Danks G."/>
            <person name="Poulain J."/>
            <person name="Campsteijn C."/>
            <person name="Adamski M."/>
            <person name="Cross I."/>
            <person name="Yadetie F."/>
            <person name="Muffato M."/>
            <person name="Louis A."/>
            <person name="Butcher S."/>
            <person name="Tsagkogeorga G."/>
            <person name="Konrad A."/>
            <person name="Singh S."/>
            <person name="Jensen M.F."/>
            <person name="Cong E.H."/>
            <person name="Eikeseth-Otteraa H."/>
            <person name="Noel B."/>
            <person name="Anthouard V."/>
            <person name="Porcel B.M."/>
            <person name="Kachouri-Lafond R."/>
            <person name="Nishino A."/>
            <person name="Ugolini M."/>
            <person name="Chourrout P."/>
            <person name="Nishida H."/>
            <person name="Aasland R."/>
            <person name="Huzurbazar S."/>
            <person name="Westhof E."/>
            <person name="Delsuc F."/>
            <person name="Lehrach H."/>
            <person name="Reinhardt R."/>
            <person name="Weissenbach J."/>
            <person name="Roy S.W."/>
            <person name="Artiguenave F."/>
            <person name="Postlethwait J.H."/>
            <person name="Manak J.R."/>
            <person name="Thompson E.M."/>
            <person name="Jaillon O."/>
            <person name="Du Pasquier L."/>
            <person name="Boudinot P."/>
            <person name="Liberles D.A."/>
            <person name="Volff J.N."/>
            <person name="Philippe H."/>
            <person name="Lenhard B."/>
            <person name="Roest Crollius H."/>
            <person name="Wincker P."/>
            <person name="Chourrout D."/>
        </authorList>
    </citation>
    <scope>NUCLEOTIDE SEQUENCE [LARGE SCALE GENOMIC DNA]</scope>
</reference>
<dbReference type="PANTHER" id="PTHR11984">
    <property type="entry name" value="CONNEXIN"/>
    <property type="match status" value="1"/>
</dbReference>
<comment type="subcellular location">
    <subcellularLocation>
        <location evidence="1">Cell membrane</location>
        <topology evidence="1">Multi-pass membrane protein</topology>
    </subcellularLocation>
</comment>
<feature type="domain" description="Connexin cysteine-rich" evidence="7">
    <location>
        <begin position="95"/>
        <end position="189"/>
    </location>
</feature>
<organism evidence="8">
    <name type="scientific">Oikopleura dioica</name>
    <name type="common">Tunicate</name>
    <dbReference type="NCBI Taxonomy" id="34765"/>
    <lineage>
        <taxon>Eukaryota</taxon>
        <taxon>Metazoa</taxon>
        <taxon>Chordata</taxon>
        <taxon>Tunicata</taxon>
        <taxon>Appendicularia</taxon>
        <taxon>Copelata</taxon>
        <taxon>Oikopleuridae</taxon>
        <taxon>Oikopleura</taxon>
    </lineage>
</organism>
<evidence type="ECO:0000256" key="4">
    <source>
        <dbReference type="ARBA" id="ARBA00022989"/>
    </source>
</evidence>
<dbReference type="Gene3D" id="1.20.1440.80">
    <property type="entry name" value="Gap junction channel protein cysteine-rich domain"/>
    <property type="match status" value="1"/>
</dbReference>
<accession>E4Z602</accession>
<dbReference type="EMBL" id="FN657875">
    <property type="protein sequence ID" value="CBY43130.1"/>
    <property type="molecule type" value="Genomic_DNA"/>
</dbReference>
<dbReference type="GO" id="GO:0005922">
    <property type="term" value="C:connexin complex"/>
    <property type="evidence" value="ECO:0007669"/>
    <property type="project" value="InterPro"/>
</dbReference>
<evidence type="ECO:0000256" key="1">
    <source>
        <dbReference type="ARBA" id="ARBA00004651"/>
    </source>
</evidence>
<evidence type="ECO:0000256" key="6">
    <source>
        <dbReference type="SAM" id="Phobius"/>
    </source>
</evidence>
<keyword evidence="3 6" id="KW-0812">Transmembrane</keyword>
<evidence type="ECO:0000256" key="2">
    <source>
        <dbReference type="ARBA" id="ARBA00022475"/>
    </source>
</evidence>
<evidence type="ECO:0000256" key="3">
    <source>
        <dbReference type="ARBA" id="ARBA00022692"/>
    </source>
</evidence>
<sequence>MPGCENVCHNLFLPIVLDRFWNIEFIFICSPTIFFVAYAAYTNTRLDAAIANDKRPDGIDDNDYIKHLDTRLGMKRKKTYFDGKDYRQGTYFWTVEEKICYMFHLIIRKARRKVQQNKKSDFWDVWEVPERFVCEHGKTVSEPRLSPCWTDETVTCWIARPREKTLAVKYMFGIQILSIILTVTELIFETTKWASKKITRAKPMNDYG</sequence>
<dbReference type="SMART" id="SM01089">
    <property type="entry name" value="Connexin_CCC"/>
    <property type="match status" value="1"/>
</dbReference>
<keyword evidence="5 6" id="KW-0472">Membrane</keyword>
<dbReference type="InterPro" id="IPR000500">
    <property type="entry name" value="Connexin"/>
</dbReference>
<keyword evidence="4 6" id="KW-1133">Transmembrane helix</keyword>
<gene>
    <name evidence="8" type="ORF">GSOID_T00027703001</name>
</gene>
<evidence type="ECO:0000256" key="5">
    <source>
        <dbReference type="ARBA" id="ARBA00023136"/>
    </source>
</evidence>
<keyword evidence="2" id="KW-1003">Cell membrane</keyword>
<dbReference type="Proteomes" id="UP000011014">
    <property type="component" value="Unassembled WGS sequence"/>
</dbReference>
<proteinExistence type="predicted"/>
<evidence type="ECO:0000313" key="8">
    <source>
        <dbReference type="EMBL" id="CBY43130.1"/>
    </source>
</evidence>
<dbReference type="GO" id="GO:0007267">
    <property type="term" value="P:cell-cell signaling"/>
    <property type="evidence" value="ECO:0007669"/>
    <property type="project" value="TreeGrafter"/>
</dbReference>
<protein>
    <recommendedName>
        <fullName evidence="7">Connexin cysteine-rich domain-containing protein</fullName>
    </recommendedName>
</protein>
<dbReference type="InterPro" id="IPR013092">
    <property type="entry name" value="Connexin_N"/>
</dbReference>
<dbReference type="PANTHER" id="PTHR11984:SF53">
    <property type="entry name" value="GAP JUNCTION PROTEIN"/>
    <property type="match status" value="1"/>
</dbReference>
<dbReference type="InterPro" id="IPR019570">
    <property type="entry name" value="Connexin_CCC"/>
</dbReference>